<reference evidence="2 3" key="1">
    <citation type="submission" date="2016-04" db="EMBL/GenBank/DDBJ databases">
        <title>A degradative enzymes factory behind the ericoid mycorrhizal symbiosis.</title>
        <authorList>
            <consortium name="DOE Joint Genome Institute"/>
            <person name="Martino E."/>
            <person name="Morin E."/>
            <person name="Grelet G."/>
            <person name="Kuo A."/>
            <person name="Kohler A."/>
            <person name="Daghino S."/>
            <person name="Barry K."/>
            <person name="Choi C."/>
            <person name="Cichocki N."/>
            <person name="Clum A."/>
            <person name="Copeland A."/>
            <person name="Hainaut M."/>
            <person name="Haridas S."/>
            <person name="Labutti K."/>
            <person name="Lindquist E."/>
            <person name="Lipzen A."/>
            <person name="Khouja H.-R."/>
            <person name="Murat C."/>
            <person name="Ohm R."/>
            <person name="Olson A."/>
            <person name="Spatafora J."/>
            <person name="Veneault-Fourrey C."/>
            <person name="Henrissat B."/>
            <person name="Grigoriev I."/>
            <person name="Martin F."/>
            <person name="Perotto S."/>
        </authorList>
    </citation>
    <scope>NUCLEOTIDE SEQUENCE [LARGE SCALE GENOMIC DNA]</scope>
    <source>
        <strain evidence="2 3">E</strain>
    </source>
</reference>
<evidence type="ECO:0000256" key="1">
    <source>
        <dbReference type="SAM" id="MobiDB-lite"/>
    </source>
</evidence>
<organism evidence="2 3">
    <name type="scientific">Hyaloscypha bicolor E</name>
    <dbReference type="NCBI Taxonomy" id="1095630"/>
    <lineage>
        <taxon>Eukaryota</taxon>
        <taxon>Fungi</taxon>
        <taxon>Dikarya</taxon>
        <taxon>Ascomycota</taxon>
        <taxon>Pezizomycotina</taxon>
        <taxon>Leotiomycetes</taxon>
        <taxon>Helotiales</taxon>
        <taxon>Hyaloscyphaceae</taxon>
        <taxon>Hyaloscypha</taxon>
        <taxon>Hyaloscypha bicolor</taxon>
    </lineage>
</organism>
<sequence>MVNTSVSYLRYSGHNLKVYYLGETTGVGFGRGANKVTIRRRTNLAKSSLSRGTTGRDPESRTQRNHRWQTRELEDVCRHGAPAQGLEEWEQRESEVVVVTEGGGIAMQQQQQLAAQKEGLGQPAVGEGHQQDLAEVVDEEATEALPASNPRSPKSTVFDCVGHAPSRLPDANPIPNRMEGISKQVGFLGQRRRHANFNATRLAKRSSQENFQVPSR</sequence>
<dbReference type="InParanoid" id="A0A2J6TXB0"/>
<proteinExistence type="predicted"/>
<dbReference type="RefSeq" id="XP_024744557.1">
    <property type="nucleotide sequence ID" value="XM_024886283.1"/>
</dbReference>
<evidence type="ECO:0000313" key="2">
    <source>
        <dbReference type="EMBL" id="PMD67653.1"/>
    </source>
</evidence>
<dbReference type="AlphaFoldDB" id="A0A2J6TXB0"/>
<protein>
    <submittedName>
        <fullName evidence="2">Uncharacterized protein</fullName>
    </submittedName>
</protein>
<dbReference type="GeneID" id="36594360"/>
<accession>A0A2J6TXB0</accession>
<gene>
    <name evidence="2" type="ORF">K444DRAFT_658638</name>
</gene>
<feature type="compositionally biased region" description="Polar residues" evidence="1">
    <location>
        <begin position="44"/>
        <end position="53"/>
    </location>
</feature>
<dbReference type="Proteomes" id="UP000235371">
    <property type="component" value="Unassembled WGS sequence"/>
</dbReference>
<keyword evidence="3" id="KW-1185">Reference proteome</keyword>
<evidence type="ECO:0000313" key="3">
    <source>
        <dbReference type="Proteomes" id="UP000235371"/>
    </source>
</evidence>
<dbReference type="EMBL" id="KZ613740">
    <property type="protein sequence ID" value="PMD67653.1"/>
    <property type="molecule type" value="Genomic_DNA"/>
</dbReference>
<feature type="region of interest" description="Disordered" evidence="1">
    <location>
        <begin position="43"/>
        <end position="68"/>
    </location>
</feature>
<name>A0A2J6TXB0_9HELO</name>